<feature type="domain" description="UspA" evidence="1">
    <location>
        <begin position="111"/>
        <end position="242"/>
    </location>
</feature>
<sequence length="243" mass="25890">MTEPIVVGVDASAPSRAAAEWAAGDARLRGLPLRVVRIEGVEQAVGVAAALLAPNSRASCAVLGLRGEGGVPVPAVDSVAQEVAARSDLPVVLVPDGRQGRTGREWRTGEVVLGVDARDPVSAVVDFAFDAARRRGVRLHAVHAWRLPSCAERWMPYALPEEDRGAWEDQEVQLLSDALRPWREKYPHVDIYEDVRLQSLAAALARASASAALLVVGRAGRTLGPTVRDVLEHTACPVAVIPC</sequence>
<dbReference type="SUPFAM" id="SSF52402">
    <property type="entry name" value="Adenine nucleotide alpha hydrolases-like"/>
    <property type="match status" value="2"/>
</dbReference>
<name>A0ABW3XQF6_9ACTN</name>
<evidence type="ECO:0000313" key="3">
    <source>
        <dbReference type="Proteomes" id="UP001597058"/>
    </source>
</evidence>
<gene>
    <name evidence="2" type="ORF">ACFQ5X_34035</name>
</gene>
<proteinExistence type="predicted"/>
<dbReference type="Proteomes" id="UP001597058">
    <property type="component" value="Unassembled WGS sequence"/>
</dbReference>
<dbReference type="Pfam" id="PF00582">
    <property type="entry name" value="Usp"/>
    <property type="match status" value="2"/>
</dbReference>
<keyword evidence="3" id="KW-1185">Reference proteome</keyword>
<dbReference type="InterPro" id="IPR014729">
    <property type="entry name" value="Rossmann-like_a/b/a_fold"/>
</dbReference>
<evidence type="ECO:0000313" key="2">
    <source>
        <dbReference type="EMBL" id="MFD1310840.1"/>
    </source>
</evidence>
<dbReference type="EMBL" id="JBHTMM010000061">
    <property type="protein sequence ID" value="MFD1310840.1"/>
    <property type="molecule type" value="Genomic_DNA"/>
</dbReference>
<accession>A0ABW3XQF6</accession>
<feature type="domain" description="UspA" evidence="1">
    <location>
        <begin position="1"/>
        <end position="38"/>
    </location>
</feature>
<comment type="caution">
    <text evidence="2">The sequence shown here is derived from an EMBL/GenBank/DDBJ whole genome shotgun (WGS) entry which is preliminary data.</text>
</comment>
<dbReference type="RefSeq" id="WP_381237659.1">
    <property type="nucleotide sequence ID" value="NZ_JBHSKH010000050.1"/>
</dbReference>
<organism evidence="2 3">
    <name type="scientific">Streptomyces kaempferi</name>
    <dbReference type="NCBI Taxonomy" id="333725"/>
    <lineage>
        <taxon>Bacteria</taxon>
        <taxon>Bacillati</taxon>
        <taxon>Actinomycetota</taxon>
        <taxon>Actinomycetes</taxon>
        <taxon>Kitasatosporales</taxon>
        <taxon>Streptomycetaceae</taxon>
        <taxon>Streptomyces</taxon>
    </lineage>
</organism>
<reference evidence="3" key="1">
    <citation type="journal article" date="2019" name="Int. J. Syst. Evol. Microbiol.">
        <title>The Global Catalogue of Microorganisms (GCM) 10K type strain sequencing project: providing services to taxonomists for standard genome sequencing and annotation.</title>
        <authorList>
            <consortium name="The Broad Institute Genomics Platform"/>
            <consortium name="The Broad Institute Genome Sequencing Center for Infectious Disease"/>
            <person name="Wu L."/>
            <person name="Ma J."/>
        </authorList>
    </citation>
    <scope>NUCLEOTIDE SEQUENCE [LARGE SCALE GENOMIC DNA]</scope>
    <source>
        <strain evidence="3">CGMCC 4.7020</strain>
    </source>
</reference>
<dbReference type="InterPro" id="IPR006016">
    <property type="entry name" value="UspA"/>
</dbReference>
<evidence type="ECO:0000259" key="1">
    <source>
        <dbReference type="Pfam" id="PF00582"/>
    </source>
</evidence>
<protein>
    <submittedName>
        <fullName evidence="2">Universal stress protein</fullName>
    </submittedName>
</protein>
<dbReference type="Gene3D" id="3.40.50.620">
    <property type="entry name" value="HUPs"/>
    <property type="match status" value="2"/>
</dbReference>